<dbReference type="STRING" id="1246995.AFR_20955"/>
<keyword evidence="3" id="KW-1185">Reference proteome</keyword>
<dbReference type="PATRIC" id="fig|1246995.3.peg.4248"/>
<reference evidence="2 3" key="1">
    <citation type="journal article" date="2014" name="J. Biotechnol.">
        <title>Complete genome sequence of the actinobacterium Actinoplanes friuliensis HAG 010964, producer of the lipopeptide antibiotic friulimycin.</title>
        <authorList>
            <person name="Ruckert C."/>
            <person name="Szczepanowski R."/>
            <person name="Albersmeier A."/>
            <person name="Goesmann A."/>
            <person name="Fischer N."/>
            <person name="Steinkamper A."/>
            <person name="Puhler A."/>
            <person name="Biener R."/>
            <person name="Schwartz D."/>
            <person name="Kalinowski J."/>
        </authorList>
    </citation>
    <scope>NUCLEOTIDE SEQUENCE [LARGE SCALE GENOMIC DNA]</scope>
    <source>
        <strain evidence="2 3">DSM 7358</strain>
    </source>
</reference>
<evidence type="ECO:0000313" key="3">
    <source>
        <dbReference type="Proteomes" id="UP000017746"/>
    </source>
</evidence>
<feature type="transmembrane region" description="Helical" evidence="1">
    <location>
        <begin position="70"/>
        <end position="86"/>
    </location>
</feature>
<dbReference type="eggNOG" id="ENOG5030MT8">
    <property type="taxonomic scope" value="Bacteria"/>
</dbReference>
<dbReference type="AlphaFoldDB" id="U5VZP3"/>
<dbReference type="HOGENOM" id="CLU_147818_0_0_11"/>
<proteinExistence type="predicted"/>
<name>U5VZP3_9ACTN</name>
<keyword evidence="1" id="KW-0472">Membrane</keyword>
<keyword evidence="1" id="KW-0812">Transmembrane</keyword>
<sequence>MRTYYRGPDAAVTDELFIWQSGATRAFVLEELRDVGRVQQESSRLSRVIAGVLLAVAGAVWVQLELPARWYVGVGALVAALAIIGWPSHSRRWTLKAAYRGEEDVTLYSSADPRVFNQVARALGRAIEDSR</sequence>
<keyword evidence="1" id="KW-1133">Transmembrane helix</keyword>
<dbReference type="RefSeq" id="WP_023362835.1">
    <property type="nucleotide sequence ID" value="NC_022657.1"/>
</dbReference>
<organism evidence="2 3">
    <name type="scientific">Actinoplanes friuliensis DSM 7358</name>
    <dbReference type="NCBI Taxonomy" id="1246995"/>
    <lineage>
        <taxon>Bacteria</taxon>
        <taxon>Bacillati</taxon>
        <taxon>Actinomycetota</taxon>
        <taxon>Actinomycetes</taxon>
        <taxon>Micromonosporales</taxon>
        <taxon>Micromonosporaceae</taxon>
        <taxon>Actinoplanes</taxon>
    </lineage>
</organism>
<evidence type="ECO:0000256" key="1">
    <source>
        <dbReference type="SAM" id="Phobius"/>
    </source>
</evidence>
<dbReference type="InterPro" id="IPR045629">
    <property type="entry name" value="DUF6232"/>
</dbReference>
<dbReference type="EMBL" id="CP006272">
    <property type="protein sequence ID" value="AGZ42463.1"/>
    <property type="molecule type" value="Genomic_DNA"/>
</dbReference>
<dbReference type="KEGG" id="afs:AFR_20955"/>
<protein>
    <submittedName>
        <fullName evidence="2">Uncharacterized protein</fullName>
    </submittedName>
</protein>
<dbReference type="Proteomes" id="UP000017746">
    <property type="component" value="Chromosome"/>
</dbReference>
<accession>U5VZP3</accession>
<dbReference type="OrthoDB" id="3296259at2"/>
<gene>
    <name evidence="2" type="ORF">AFR_20955</name>
</gene>
<dbReference type="Pfam" id="PF19744">
    <property type="entry name" value="DUF6232"/>
    <property type="match status" value="1"/>
</dbReference>
<feature type="transmembrane region" description="Helical" evidence="1">
    <location>
        <begin position="45"/>
        <end position="64"/>
    </location>
</feature>
<evidence type="ECO:0000313" key="2">
    <source>
        <dbReference type="EMBL" id="AGZ42463.1"/>
    </source>
</evidence>